<evidence type="ECO:0000313" key="5">
    <source>
        <dbReference type="EMBL" id="ETO09332.1"/>
    </source>
</evidence>
<evidence type="ECO:0000256" key="2">
    <source>
        <dbReference type="PROSITE-ProRule" id="PRU00168"/>
    </source>
</evidence>
<keyword evidence="1 2" id="KW-0344">Guanine-nucleotide releasing factor</keyword>
<dbReference type="InterPro" id="IPR001895">
    <property type="entry name" value="RASGEF_cat_dom"/>
</dbReference>
<dbReference type="GO" id="GO:0005085">
    <property type="term" value="F:guanyl-nucleotide exchange factor activity"/>
    <property type="evidence" value="ECO:0007669"/>
    <property type="project" value="UniProtKB-KW"/>
</dbReference>
<dbReference type="InterPro" id="IPR008937">
    <property type="entry name" value="Ras-like_GEF"/>
</dbReference>
<accession>X6M786</accession>
<dbReference type="SMART" id="SM00147">
    <property type="entry name" value="RasGEF"/>
    <property type="match status" value="1"/>
</dbReference>
<dbReference type="InterPro" id="IPR036964">
    <property type="entry name" value="RASGEF_cat_dom_sf"/>
</dbReference>
<reference evidence="5 6" key="1">
    <citation type="journal article" date="2013" name="Curr. Biol.">
        <title>The Genome of the Foraminiferan Reticulomyxa filosa.</title>
        <authorList>
            <person name="Glockner G."/>
            <person name="Hulsmann N."/>
            <person name="Schleicher M."/>
            <person name="Noegel A.A."/>
            <person name="Eichinger L."/>
            <person name="Gallinger C."/>
            <person name="Pawlowski J."/>
            <person name="Sierra R."/>
            <person name="Euteneuer U."/>
            <person name="Pillet L."/>
            <person name="Moustafa A."/>
            <person name="Platzer M."/>
            <person name="Groth M."/>
            <person name="Szafranski K."/>
            <person name="Schliwa M."/>
        </authorList>
    </citation>
    <scope>NUCLEOTIDE SEQUENCE [LARGE SCALE GENOMIC DNA]</scope>
</reference>
<dbReference type="Gene3D" id="1.10.840.10">
    <property type="entry name" value="Ras guanine-nucleotide exchange factors catalytic domain"/>
    <property type="match status" value="1"/>
</dbReference>
<keyword evidence="3" id="KW-0472">Membrane</keyword>
<dbReference type="PROSITE" id="PS50009">
    <property type="entry name" value="RASGEF_CAT"/>
    <property type="match status" value="1"/>
</dbReference>
<dbReference type="EMBL" id="ASPP01024137">
    <property type="protein sequence ID" value="ETO09332.1"/>
    <property type="molecule type" value="Genomic_DNA"/>
</dbReference>
<proteinExistence type="predicted"/>
<dbReference type="GO" id="GO:0007264">
    <property type="term" value="P:small GTPase-mediated signal transduction"/>
    <property type="evidence" value="ECO:0007669"/>
    <property type="project" value="InterPro"/>
</dbReference>
<dbReference type="InterPro" id="IPR023578">
    <property type="entry name" value="Ras_GEF_dom_sf"/>
</dbReference>
<keyword evidence="3" id="KW-0812">Transmembrane</keyword>
<dbReference type="OrthoDB" id="10254377at2759"/>
<dbReference type="AlphaFoldDB" id="X6M786"/>
<organism evidence="5 6">
    <name type="scientific">Reticulomyxa filosa</name>
    <dbReference type="NCBI Taxonomy" id="46433"/>
    <lineage>
        <taxon>Eukaryota</taxon>
        <taxon>Sar</taxon>
        <taxon>Rhizaria</taxon>
        <taxon>Retaria</taxon>
        <taxon>Foraminifera</taxon>
        <taxon>Monothalamids</taxon>
        <taxon>Reticulomyxidae</taxon>
        <taxon>Reticulomyxa</taxon>
    </lineage>
</organism>
<evidence type="ECO:0000313" key="6">
    <source>
        <dbReference type="Proteomes" id="UP000023152"/>
    </source>
</evidence>
<dbReference type="Proteomes" id="UP000023152">
    <property type="component" value="Unassembled WGS sequence"/>
</dbReference>
<comment type="caution">
    <text evidence="5">The sequence shown here is derived from an EMBL/GenBank/DDBJ whole genome shotgun (WGS) entry which is preliminary data.</text>
</comment>
<feature type="non-terminal residue" evidence="5">
    <location>
        <position position="1"/>
    </location>
</feature>
<dbReference type="PANTHER" id="PTHR23113">
    <property type="entry name" value="GUANINE NUCLEOTIDE EXCHANGE FACTOR"/>
    <property type="match status" value="1"/>
</dbReference>
<feature type="transmembrane region" description="Helical" evidence="3">
    <location>
        <begin position="260"/>
        <end position="280"/>
    </location>
</feature>
<keyword evidence="3" id="KW-1133">Transmembrane helix</keyword>
<dbReference type="PANTHER" id="PTHR23113:SF99">
    <property type="entry name" value="RASGEF DOMAIN-CONTAINING PROTEIN"/>
    <property type="match status" value="1"/>
</dbReference>
<name>X6M786_RETFI</name>
<evidence type="ECO:0000256" key="1">
    <source>
        <dbReference type="ARBA" id="ARBA00022658"/>
    </source>
</evidence>
<evidence type="ECO:0000256" key="3">
    <source>
        <dbReference type="SAM" id="Phobius"/>
    </source>
</evidence>
<dbReference type="Pfam" id="PF00617">
    <property type="entry name" value="RasGEF"/>
    <property type="match status" value="1"/>
</dbReference>
<sequence length="320" mass="39303">EFAHRFLYLEKYEPYFPRRFVAILLDAKELAQQITLMSCHVFSQIQPREFFQKAWKQESSKWIHAPNICKFIEQYNTEVRWVQYTLLTEHKATRRCRFLLRFIDIALHCQKIRNFNTLAAIHSALTMNVIANLPWNQLNRCETKKYEDFRNLFDNWKKTEFFDQQEKAPSPAIPYLALFCKQFFRIEELEEYILPDQSINYNKLLHLADRAERFRSYSRQKYSFHKKFDYQALLFKEWALLEKITDDNLYKMSKELRKKIKYFIFIFSRCFFCVFMLYKVSQVLYFRKVKWIFTHMQMFGCFFVSLFFSLSVLFFLCCRF</sequence>
<evidence type="ECO:0000259" key="4">
    <source>
        <dbReference type="PROSITE" id="PS50009"/>
    </source>
</evidence>
<gene>
    <name evidence="5" type="ORF">RFI_28056</name>
</gene>
<keyword evidence="6" id="KW-1185">Reference proteome</keyword>
<protein>
    <submittedName>
        <fullName evidence="5">Ras guanine nucleotide exchange factor</fullName>
    </submittedName>
</protein>
<feature type="domain" description="Ras-GEF" evidence="4">
    <location>
        <begin position="26"/>
        <end position="259"/>
    </location>
</feature>
<feature type="transmembrane region" description="Helical" evidence="3">
    <location>
        <begin position="292"/>
        <end position="316"/>
    </location>
</feature>
<dbReference type="SUPFAM" id="SSF48366">
    <property type="entry name" value="Ras GEF"/>
    <property type="match status" value="1"/>
</dbReference>